<accession>A0A094YK13</accession>
<evidence type="ECO:0000256" key="7">
    <source>
        <dbReference type="PROSITE-ProRule" id="PRU01091"/>
    </source>
</evidence>
<organism evidence="11 14">
    <name type="scientific">Acetobacter tropicalis</name>
    <dbReference type="NCBI Taxonomy" id="104102"/>
    <lineage>
        <taxon>Bacteria</taxon>
        <taxon>Pseudomonadati</taxon>
        <taxon>Pseudomonadota</taxon>
        <taxon>Alphaproteobacteria</taxon>
        <taxon>Acetobacterales</taxon>
        <taxon>Acetobacteraceae</taxon>
        <taxon>Acetobacter</taxon>
    </lineage>
</organism>
<dbReference type="GO" id="GO:0000976">
    <property type="term" value="F:transcription cis-regulatory region binding"/>
    <property type="evidence" value="ECO:0007669"/>
    <property type="project" value="TreeGrafter"/>
</dbReference>
<reference evidence="12 15" key="3">
    <citation type="submission" date="2015-06" db="EMBL/GenBank/DDBJ databases">
        <title>Improved classification and identification of acetic acid bacteria using matrix-assisted laser desorption/ionization time-of-flight mass spectrometry; Gluconobacter nephelii and Gluconobacter uchimurae are later heterotypic synonyms of Gluconobacter japonicus and Gluconobacter oxydans, respectively.</title>
        <authorList>
            <person name="Li L."/>
            <person name="Cleenwerck I."/>
            <person name="De Vuyst L."/>
            <person name="Vandamme P."/>
        </authorList>
    </citation>
    <scope>NUCLEOTIDE SEQUENCE [LARGE SCALE GENOMIC DNA]</scope>
    <source>
        <strain evidence="12 15">LMG 1663</strain>
    </source>
</reference>
<reference evidence="13 16" key="2">
    <citation type="submission" date="2014-06" db="EMBL/GenBank/DDBJ databases">
        <authorList>
            <person name="Ju J."/>
            <person name="Zhang J."/>
        </authorList>
    </citation>
    <scope>NUCLEOTIDE SEQUENCE [LARGE SCALE GENOMIC DNA]</scope>
    <source>
        <strain evidence="13">DmW_042</strain>
    </source>
</reference>
<dbReference type="EMBL" id="JOKM01000079">
    <property type="protein sequence ID" value="KGB22375.1"/>
    <property type="molecule type" value="Genomic_DNA"/>
</dbReference>
<keyword evidence="1 6" id="KW-0597">Phosphoprotein</keyword>
<dbReference type="Proteomes" id="UP000194565">
    <property type="component" value="Unassembled WGS sequence"/>
</dbReference>
<reference evidence="11 14" key="1">
    <citation type="submission" date="2014-06" db="EMBL/GenBank/DDBJ databases">
        <title>Functional and comparative genomic analyses of the Drosophila gut microbiota identify candidate symbiosis factors.</title>
        <authorList>
            <person name="Newell P.D."/>
            <person name="Chaston J.M."/>
            <person name="Douglas A.E."/>
        </authorList>
    </citation>
    <scope>NUCLEOTIDE SEQUENCE [LARGE SCALE GENOMIC DNA]</scope>
    <source>
        <strain evidence="11 14">DmCS_006</strain>
    </source>
</reference>
<dbReference type="CDD" id="cd00383">
    <property type="entry name" value="trans_reg_C"/>
    <property type="match status" value="1"/>
</dbReference>
<evidence type="ECO:0000259" key="9">
    <source>
        <dbReference type="PROSITE" id="PS51755"/>
    </source>
</evidence>
<dbReference type="InterPro" id="IPR011006">
    <property type="entry name" value="CheY-like_superfamily"/>
</dbReference>
<dbReference type="GeneID" id="89479532"/>
<dbReference type="Pfam" id="PF00072">
    <property type="entry name" value="Response_reg"/>
    <property type="match status" value="1"/>
</dbReference>
<dbReference type="Gene3D" id="1.10.10.10">
    <property type="entry name" value="Winged helix-like DNA-binding domain superfamily/Winged helix DNA-binding domain"/>
    <property type="match status" value="1"/>
</dbReference>
<evidence type="ECO:0000313" key="12">
    <source>
        <dbReference type="EMBL" id="KXV56929.1"/>
    </source>
</evidence>
<reference evidence="10 17" key="4">
    <citation type="submission" date="2019-07" db="EMBL/GenBank/DDBJ databases">
        <title>Whole genome shotgun sequence of Acetobacter tropicalis NBRC 16470.</title>
        <authorList>
            <person name="Hosoyama A."/>
            <person name="Uohara A."/>
            <person name="Ohji S."/>
            <person name="Ichikawa N."/>
        </authorList>
    </citation>
    <scope>NUCLEOTIDE SEQUENCE [LARGE SCALE GENOMIC DNA]</scope>
    <source>
        <strain evidence="10 17">NBRC 16470</strain>
    </source>
</reference>
<proteinExistence type="predicted"/>
<dbReference type="InterPro" id="IPR036388">
    <property type="entry name" value="WH-like_DNA-bd_sf"/>
</dbReference>
<dbReference type="GO" id="GO:0005829">
    <property type="term" value="C:cytosol"/>
    <property type="evidence" value="ECO:0007669"/>
    <property type="project" value="TreeGrafter"/>
</dbReference>
<dbReference type="InterPro" id="IPR001867">
    <property type="entry name" value="OmpR/PhoB-type_DNA-bd"/>
</dbReference>
<keyword evidence="2" id="KW-0902">Two-component regulatory system</keyword>
<evidence type="ECO:0000313" key="11">
    <source>
        <dbReference type="EMBL" id="KGB22375.1"/>
    </source>
</evidence>
<dbReference type="EMBL" id="LHZT01000123">
    <property type="protein sequence ID" value="KXV56929.1"/>
    <property type="molecule type" value="Genomic_DNA"/>
</dbReference>
<dbReference type="Pfam" id="PF00486">
    <property type="entry name" value="Trans_reg_C"/>
    <property type="match status" value="1"/>
</dbReference>
<feature type="DNA-binding region" description="OmpR/PhoB-type" evidence="7">
    <location>
        <begin position="144"/>
        <end position="241"/>
    </location>
</feature>
<evidence type="ECO:0000256" key="5">
    <source>
        <dbReference type="ARBA" id="ARBA00023163"/>
    </source>
</evidence>
<evidence type="ECO:0000313" key="15">
    <source>
        <dbReference type="Proteomes" id="UP000075411"/>
    </source>
</evidence>
<dbReference type="PATRIC" id="fig|104102.11.peg.1176"/>
<comment type="caution">
    <text evidence="11">The sequence shown here is derived from an EMBL/GenBank/DDBJ whole genome shotgun (WGS) entry which is preliminary data.</text>
</comment>
<feature type="domain" description="OmpR/PhoB-type" evidence="9">
    <location>
        <begin position="144"/>
        <end position="241"/>
    </location>
</feature>
<dbReference type="PANTHER" id="PTHR48111">
    <property type="entry name" value="REGULATOR OF RPOS"/>
    <property type="match status" value="1"/>
</dbReference>
<dbReference type="PANTHER" id="PTHR48111:SF4">
    <property type="entry name" value="DNA-BINDING DUAL TRANSCRIPTIONAL REGULATOR OMPR"/>
    <property type="match status" value="1"/>
</dbReference>
<dbReference type="STRING" id="104102.AtDm6_2386"/>
<evidence type="ECO:0000256" key="2">
    <source>
        <dbReference type="ARBA" id="ARBA00023012"/>
    </source>
</evidence>
<dbReference type="AlphaFoldDB" id="A0A094YK13"/>
<evidence type="ECO:0000259" key="8">
    <source>
        <dbReference type="PROSITE" id="PS50110"/>
    </source>
</evidence>
<feature type="domain" description="Response regulatory" evidence="8">
    <location>
        <begin position="18"/>
        <end position="132"/>
    </location>
</feature>
<dbReference type="OrthoDB" id="9784252at2"/>
<dbReference type="InterPro" id="IPR001789">
    <property type="entry name" value="Sig_transdc_resp-reg_receiver"/>
</dbReference>
<dbReference type="Proteomes" id="UP000029448">
    <property type="component" value="Unassembled WGS sequence"/>
</dbReference>
<dbReference type="EMBL" id="JOMM01000027">
    <property type="protein sequence ID" value="OUI85839.1"/>
    <property type="molecule type" value="Genomic_DNA"/>
</dbReference>
<evidence type="ECO:0000256" key="3">
    <source>
        <dbReference type="ARBA" id="ARBA00023015"/>
    </source>
</evidence>
<gene>
    <name evidence="12" type="ORF">AD947_09715</name>
    <name evidence="11" type="ORF">AtDm6_2386</name>
    <name evidence="10" type="ORF">ATR01nite_16650</name>
    <name evidence="13" type="ORF">HC62_08845</name>
</gene>
<evidence type="ECO:0000313" key="10">
    <source>
        <dbReference type="EMBL" id="GEL50590.1"/>
    </source>
</evidence>
<dbReference type="SMART" id="SM00862">
    <property type="entry name" value="Trans_reg_C"/>
    <property type="match status" value="1"/>
</dbReference>
<dbReference type="InterPro" id="IPR039420">
    <property type="entry name" value="WalR-like"/>
</dbReference>
<dbReference type="Proteomes" id="UP000075411">
    <property type="component" value="Unassembled WGS sequence"/>
</dbReference>
<feature type="modified residue" description="4-aspartylphosphate" evidence="6">
    <location>
        <position position="67"/>
    </location>
</feature>
<dbReference type="InterPro" id="IPR016032">
    <property type="entry name" value="Sig_transdc_resp-reg_C-effctor"/>
</dbReference>
<name>A0A094YK13_9PROT</name>
<evidence type="ECO:0000256" key="4">
    <source>
        <dbReference type="ARBA" id="ARBA00023125"/>
    </source>
</evidence>
<dbReference type="SUPFAM" id="SSF52172">
    <property type="entry name" value="CheY-like"/>
    <property type="match status" value="1"/>
</dbReference>
<dbReference type="GO" id="GO:0000156">
    <property type="term" value="F:phosphorelay response regulator activity"/>
    <property type="evidence" value="ECO:0007669"/>
    <property type="project" value="TreeGrafter"/>
</dbReference>
<keyword evidence="3" id="KW-0805">Transcription regulation</keyword>
<keyword evidence="14" id="KW-1185">Reference proteome</keyword>
<dbReference type="RefSeq" id="WP_035380925.1">
    <property type="nucleotide sequence ID" value="NZ_BJVR01000013.1"/>
</dbReference>
<dbReference type="EMBL" id="BJVR01000013">
    <property type="protein sequence ID" value="GEL50590.1"/>
    <property type="molecule type" value="Genomic_DNA"/>
</dbReference>
<dbReference type="SMART" id="SM00448">
    <property type="entry name" value="REC"/>
    <property type="match status" value="1"/>
</dbReference>
<evidence type="ECO:0000256" key="1">
    <source>
        <dbReference type="ARBA" id="ARBA00022553"/>
    </source>
</evidence>
<sequence>MVHNLRDDIMQEEGMAPHVIVVDDDPRLRRLLQRYLSEHGFRISVAASAAEARQALGGIQPDAMVLDVTMPGENGLELTRALRDTGQEFPILLLTARGEPADRISGLEAGADDYLGKPFEPRELLLRLKAHLRRLAPAPATDNLRIIRLGELEFDPVRALLSGPEGNIHLTGGEAALLSVLARRPNEVFTRDEIARALDMAEIGERAVDVQVTRLRRRIEPDPREPRFLHTIRGRGYVLKPGVQ</sequence>
<evidence type="ECO:0000256" key="6">
    <source>
        <dbReference type="PROSITE-ProRule" id="PRU00169"/>
    </source>
</evidence>
<dbReference type="Gene3D" id="6.10.250.690">
    <property type="match status" value="1"/>
</dbReference>
<dbReference type="PROSITE" id="PS50110">
    <property type="entry name" value="RESPONSE_REGULATORY"/>
    <property type="match status" value="1"/>
</dbReference>
<dbReference type="SUPFAM" id="SSF46894">
    <property type="entry name" value="C-terminal effector domain of the bipartite response regulators"/>
    <property type="match status" value="1"/>
</dbReference>
<keyword evidence="5" id="KW-0804">Transcription</keyword>
<evidence type="ECO:0000313" key="14">
    <source>
        <dbReference type="Proteomes" id="UP000029448"/>
    </source>
</evidence>
<dbReference type="PROSITE" id="PS51755">
    <property type="entry name" value="OMPR_PHOB"/>
    <property type="match status" value="1"/>
</dbReference>
<evidence type="ECO:0000313" key="16">
    <source>
        <dbReference type="Proteomes" id="UP000194565"/>
    </source>
</evidence>
<dbReference type="Gene3D" id="3.40.50.2300">
    <property type="match status" value="1"/>
</dbReference>
<protein>
    <submittedName>
        <fullName evidence="12">Chemotaxis protein CheY</fullName>
    </submittedName>
    <submittedName>
        <fullName evidence="10 11">DNA-binding response regulator</fullName>
    </submittedName>
</protein>
<keyword evidence="4 7" id="KW-0238">DNA-binding</keyword>
<dbReference type="GO" id="GO:0006355">
    <property type="term" value="P:regulation of DNA-templated transcription"/>
    <property type="evidence" value="ECO:0007669"/>
    <property type="project" value="InterPro"/>
</dbReference>
<dbReference type="GO" id="GO:0032993">
    <property type="term" value="C:protein-DNA complex"/>
    <property type="evidence" value="ECO:0007669"/>
    <property type="project" value="TreeGrafter"/>
</dbReference>
<dbReference type="Proteomes" id="UP000321800">
    <property type="component" value="Unassembled WGS sequence"/>
</dbReference>
<evidence type="ECO:0000313" key="17">
    <source>
        <dbReference type="Proteomes" id="UP000321800"/>
    </source>
</evidence>
<evidence type="ECO:0000313" key="13">
    <source>
        <dbReference type="EMBL" id="OUI85839.1"/>
    </source>
</evidence>